<dbReference type="OrthoDB" id="7353002at2"/>
<gene>
    <name evidence="1" type="ORF">C0V82_06350</name>
</gene>
<reference evidence="1 2" key="1">
    <citation type="submission" date="2017-12" db="EMBL/GenBank/DDBJ databases">
        <title>Genomes of bacteria within cyanobacterial aggregates.</title>
        <authorList>
            <person name="Cai H."/>
        </authorList>
    </citation>
    <scope>NUCLEOTIDE SEQUENCE [LARGE SCALE GENOMIC DNA]</scope>
    <source>
        <strain evidence="1 2">TH16</strain>
    </source>
</reference>
<proteinExistence type="predicted"/>
<organism evidence="1 2">
    <name type="scientific">Niveispirillum cyanobacteriorum</name>
    <dbReference type="NCBI Taxonomy" id="1612173"/>
    <lineage>
        <taxon>Bacteria</taxon>
        <taxon>Pseudomonadati</taxon>
        <taxon>Pseudomonadota</taxon>
        <taxon>Alphaproteobacteria</taxon>
        <taxon>Rhodospirillales</taxon>
        <taxon>Azospirillaceae</taxon>
        <taxon>Niveispirillum</taxon>
    </lineage>
</organism>
<keyword evidence="2" id="KW-1185">Reference proteome</keyword>
<accession>A0A2K9N9Y6</accession>
<dbReference type="Pfam" id="PF11697">
    <property type="entry name" value="DUF3293"/>
    <property type="match status" value="1"/>
</dbReference>
<dbReference type="RefSeq" id="WP_102111603.1">
    <property type="nucleotide sequence ID" value="NZ_BMGN01000003.1"/>
</dbReference>
<name>A0A2K9N9Y6_9PROT</name>
<dbReference type="InterPro" id="IPR021710">
    <property type="entry name" value="DUF3293"/>
</dbReference>
<sequence length="144" mass="15871">MTGFDPKLLSAYQQTSYVALDGKRSATARIMADPQEVDRLLENRGAAEIVFVTAWNPKSKPTAQAANDAAHARLIDILEDEDLDYLPAEMRPASKEWPVEKGVAIFDLPPFDALQLAEMLGQYAIVWQGQGQPAQLLFTRLALG</sequence>
<dbReference type="KEGG" id="ncb:C0V82_06350"/>
<protein>
    <submittedName>
        <fullName evidence="1">Uncharacterized protein</fullName>
    </submittedName>
</protein>
<dbReference type="AlphaFoldDB" id="A0A2K9N9Y6"/>
<dbReference type="Proteomes" id="UP000234752">
    <property type="component" value="Chromosome eg_1"/>
</dbReference>
<dbReference type="EMBL" id="CP025611">
    <property type="protein sequence ID" value="AUN29889.1"/>
    <property type="molecule type" value="Genomic_DNA"/>
</dbReference>
<evidence type="ECO:0000313" key="1">
    <source>
        <dbReference type="EMBL" id="AUN29889.1"/>
    </source>
</evidence>
<evidence type="ECO:0000313" key="2">
    <source>
        <dbReference type="Proteomes" id="UP000234752"/>
    </source>
</evidence>